<dbReference type="AlphaFoldDB" id="A0A846MY77"/>
<sequence length="393" mass="43731">MQTPLRIAAFGFRNFPPREGSAGADKFAMELLPRLAKRGASVVAYNRLYPGMAGDPAAVENISGVEVRSIRTVRNKGFDTLLHSARVTYDIIRNNRADVVHIQNGGNSIFGAILRLFGKRTYLSQDGVDWVRDKWTWYAKLFLWLSSFLTARVHSRVIFDNVFAREMFETRFKRKYDFIPFGADVAYDLASERVLDELGLKAGSYFLFVGRFIPDKGLHWLVPAFERLSTDKKLVLVGGSPNPSDYESRIRDTKDERVLFAGFRYGTEVHALMRNAYAYVQPSAIEGLSPVILEAAYLGAPIICSDIPQNQYGMREHATYFSNGSTDDLEAKLSWALENSDALAAKGAEGADHVARTFSWDSVTDQHIALFRGDEASEASKTGVGAPSAAVRS</sequence>
<dbReference type="InterPro" id="IPR028098">
    <property type="entry name" value="Glyco_trans_4-like_N"/>
</dbReference>
<feature type="domain" description="Glycosyltransferase subfamily 4-like N-terminal" evidence="1">
    <location>
        <begin position="23"/>
        <end position="185"/>
    </location>
</feature>
<keyword evidence="3" id="KW-1185">Reference proteome</keyword>
<gene>
    <name evidence="2" type="ORF">FHS83_001674</name>
</gene>
<dbReference type="Pfam" id="PF13439">
    <property type="entry name" value="Glyco_transf_4"/>
    <property type="match status" value="1"/>
</dbReference>
<dbReference type="PANTHER" id="PTHR45947:SF3">
    <property type="entry name" value="SULFOQUINOVOSYL TRANSFERASE SQD2"/>
    <property type="match status" value="1"/>
</dbReference>
<proteinExistence type="predicted"/>
<organism evidence="2 3">
    <name type="scientific">Rhizomicrobium palustre</name>
    <dbReference type="NCBI Taxonomy" id="189966"/>
    <lineage>
        <taxon>Bacteria</taxon>
        <taxon>Pseudomonadati</taxon>
        <taxon>Pseudomonadota</taxon>
        <taxon>Alphaproteobacteria</taxon>
        <taxon>Micropepsales</taxon>
        <taxon>Micropepsaceae</taxon>
        <taxon>Rhizomicrobium</taxon>
    </lineage>
</organism>
<dbReference type="InterPro" id="IPR050194">
    <property type="entry name" value="Glycosyltransferase_grp1"/>
</dbReference>
<dbReference type="EMBL" id="JAASRM010000001">
    <property type="protein sequence ID" value="NIK88356.1"/>
    <property type="molecule type" value="Genomic_DNA"/>
</dbReference>
<dbReference type="SUPFAM" id="SSF53756">
    <property type="entry name" value="UDP-Glycosyltransferase/glycogen phosphorylase"/>
    <property type="match status" value="1"/>
</dbReference>
<evidence type="ECO:0000259" key="1">
    <source>
        <dbReference type="Pfam" id="PF13439"/>
    </source>
</evidence>
<dbReference type="GO" id="GO:0016757">
    <property type="term" value="F:glycosyltransferase activity"/>
    <property type="evidence" value="ECO:0007669"/>
    <property type="project" value="UniProtKB-ARBA"/>
</dbReference>
<protein>
    <submittedName>
        <fullName evidence="2">Glycosyltransferase involved in cell wall biosynthesis</fullName>
    </submittedName>
</protein>
<dbReference type="PANTHER" id="PTHR45947">
    <property type="entry name" value="SULFOQUINOVOSYL TRANSFERASE SQD2"/>
    <property type="match status" value="1"/>
</dbReference>
<dbReference type="CDD" id="cd03801">
    <property type="entry name" value="GT4_PimA-like"/>
    <property type="match status" value="1"/>
</dbReference>
<reference evidence="2 3" key="1">
    <citation type="submission" date="2020-03" db="EMBL/GenBank/DDBJ databases">
        <title>Genomic Encyclopedia of Type Strains, Phase IV (KMG-IV): sequencing the most valuable type-strain genomes for metagenomic binning, comparative biology and taxonomic classification.</title>
        <authorList>
            <person name="Goeker M."/>
        </authorList>
    </citation>
    <scope>NUCLEOTIDE SEQUENCE [LARGE SCALE GENOMIC DNA]</scope>
    <source>
        <strain evidence="2 3">DSM 19867</strain>
    </source>
</reference>
<dbReference type="Gene3D" id="3.40.50.2000">
    <property type="entry name" value="Glycogen Phosphorylase B"/>
    <property type="match status" value="2"/>
</dbReference>
<accession>A0A846MY77</accession>
<comment type="caution">
    <text evidence="2">The sequence shown here is derived from an EMBL/GenBank/DDBJ whole genome shotgun (WGS) entry which is preliminary data.</text>
</comment>
<evidence type="ECO:0000313" key="3">
    <source>
        <dbReference type="Proteomes" id="UP000570514"/>
    </source>
</evidence>
<evidence type="ECO:0000313" key="2">
    <source>
        <dbReference type="EMBL" id="NIK88356.1"/>
    </source>
</evidence>
<dbReference type="Proteomes" id="UP000570514">
    <property type="component" value="Unassembled WGS sequence"/>
</dbReference>
<name>A0A846MY77_9PROT</name>
<dbReference type="Pfam" id="PF13692">
    <property type="entry name" value="Glyco_trans_1_4"/>
    <property type="match status" value="1"/>
</dbReference>
<keyword evidence="2" id="KW-0808">Transferase</keyword>
<dbReference type="RefSeq" id="WP_167082541.1">
    <property type="nucleotide sequence ID" value="NZ_BAAADC010000001.1"/>
</dbReference>